<comment type="caution">
    <text evidence="3">The sequence shown here is derived from an EMBL/GenBank/DDBJ whole genome shotgun (WGS) entry which is preliminary data.</text>
</comment>
<sequence>ITMNGACRAISRFFINLVRAAGIWSLHIEGIKAFALSVFSIQHQFDIISYHIKTQIMSTTMKALRLILEYPGGVPKLVLEDVLKPTLRLKHLVVKVYASAIHPSDVLNSKGGFPYTTFPRVPGRDFSGIVVEGPSDRIGEEIYGTSGNTIAFTEDGFQAEYCLVPENAVAPKPKSLSFTQAACVGVPFTTASLMLSRAHAKKGETVLVIGANGAVGSAIVQLAKSMGCRVLSATRSDNDDINTATDPELKAVDSLTAGKGIDVVADTVGQPLLVKAAINKLARGGRLSFIAAPRAGADTGLTLDMLSFYRGEKSLVGCNTLAYGAEELAVQLKEMAEIFEKGLLKGAEEGSWTEIKLQNGVEAYEKASERKAGKFVIVMN</sequence>
<evidence type="ECO:0000313" key="4">
    <source>
        <dbReference type="Proteomes" id="UP000624404"/>
    </source>
</evidence>
<dbReference type="Pfam" id="PF00107">
    <property type="entry name" value="ADH_zinc_N"/>
    <property type="match status" value="1"/>
</dbReference>
<gene>
    <name evidence="3" type="ORF">SCLTRI_LOCUS5734</name>
</gene>
<dbReference type="InterPro" id="IPR013149">
    <property type="entry name" value="ADH-like_C"/>
</dbReference>
<dbReference type="InterPro" id="IPR011032">
    <property type="entry name" value="GroES-like_sf"/>
</dbReference>
<protein>
    <submittedName>
        <fullName evidence="3">2c839a71-f6ae-4178-93db-d4414a8c585d-CDS</fullName>
    </submittedName>
</protein>
<dbReference type="SUPFAM" id="SSF51735">
    <property type="entry name" value="NAD(P)-binding Rossmann-fold domains"/>
    <property type="match status" value="1"/>
</dbReference>
<name>A0A8H2VXU9_9HELO</name>
<evidence type="ECO:0000259" key="2">
    <source>
        <dbReference type="SMART" id="SM00829"/>
    </source>
</evidence>
<dbReference type="SUPFAM" id="SSF50129">
    <property type="entry name" value="GroES-like"/>
    <property type="match status" value="1"/>
</dbReference>
<dbReference type="OrthoDB" id="3509362at2759"/>
<feature type="non-terminal residue" evidence="3">
    <location>
        <position position="1"/>
    </location>
</feature>
<proteinExistence type="predicted"/>
<evidence type="ECO:0000256" key="1">
    <source>
        <dbReference type="SAM" id="SignalP"/>
    </source>
</evidence>
<dbReference type="AlphaFoldDB" id="A0A8H2VXU9"/>
<feature type="signal peptide" evidence="1">
    <location>
        <begin position="1"/>
        <end position="20"/>
    </location>
</feature>
<organism evidence="3 4">
    <name type="scientific">Sclerotinia trifoliorum</name>
    <dbReference type="NCBI Taxonomy" id="28548"/>
    <lineage>
        <taxon>Eukaryota</taxon>
        <taxon>Fungi</taxon>
        <taxon>Dikarya</taxon>
        <taxon>Ascomycota</taxon>
        <taxon>Pezizomycotina</taxon>
        <taxon>Leotiomycetes</taxon>
        <taxon>Helotiales</taxon>
        <taxon>Sclerotiniaceae</taxon>
        <taxon>Sclerotinia</taxon>
    </lineage>
</organism>
<dbReference type="Pfam" id="PF08240">
    <property type="entry name" value="ADH_N"/>
    <property type="match status" value="1"/>
</dbReference>
<dbReference type="GO" id="GO:0016491">
    <property type="term" value="F:oxidoreductase activity"/>
    <property type="evidence" value="ECO:0007669"/>
    <property type="project" value="InterPro"/>
</dbReference>
<dbReference type="EMBL" id="CAJHIA010000017">
    <property type="protein sequence ID" value="CAD6446018.1"/>
    <property type="molecule type" value="Genomic_DNA"/>
</dbReference>
<dbReference type="InterPro" id="IPR013154">
    <property type="entry name" value="ADH-like_N"/>
</dbReference>
<feature type="chain" id="PRO_5034330914" evidence="1">
    <location>
        <begin position="21"/>
        <end position="380"/>
    </location>
</feature>
<dbReference type="Proteomes" id="UP000624404">
    <property type="component" value="Unassembled WGS sequence"/>
</dbReference>
<dbReference type="InterPro" id="IPR052585">
    <property type="entry name" value="Lipid_raft_assoc_Zn_ADH"/>
</dbReference>
<evidence type="ECO:0000313" key="3">
    <source>
        <dbReference type="EMBL" id="CAD6446018.1"/>
    </source>
</evidence>
<dbReference type="Gene3D" id="3.40.50.720">
    <property type="entry name" value="NAD(P)-binding Rossmann-like Domain"/>
    <property type="match status" value="1"/>
</dbReference>
<dbReference type="PANTHER" id="PTHR43482:SF1">
    <property type="entry name" value="PROTEIN AST1-RELATED"/>
    <property type="match status" value="1"/>
</dbReference>
<keyword evidence="1" id="KW-0732">Signal</keyword>
<dbReference type="InterPro" id="IPR036291">
    <property type="entry name" value="NAD(P)-bd_dom_sf"/>
</dbReference>
<feature type="domain" description="Enoyl reductase (ER)" evidence="2">
    <location>
        <begin position="72"/>
        <end position="377"/>
    </location>
</feature>
<dbReference type="CDD" id="cd05289">
    <property type="entry name" value="MDR_like_2"/>
    <property type="match status" value="1"/>
</dbReference>
<dbReference type="Gene3D" id="3.90.180.10">
    <property type="entry name" value="Medium-chain alcohol dehydrogenases, catalytic domain"/>
    <property type="match status" value="1"/>
</dbReference>
<dbReference type="SMART" id="SM00829">
    <property type="entry name" value="PKS_ER"/>
    <property type="match status" value="1"/>
</dbReference>
<keyword evidence="4" id="KW-1185">Reference proteome</keyword>
<accession>A0A8H2VXU9</accession>
<reference evidence="3" key="1">
    <citation type="submission" date="2020-10" db="EMBL/GenBank/DDBJ databases">
        <authorList>
            <person name="Kusch S."/>
        </authorList>
    </citation>
    <scope>NUCLEOTIDE SEQUENCE</scope>
    <source>
        <strain evidence="3">SwB9</strain>
    </source>
</reference>
<dbReference type="InterPro" id="IPR020843">
    <property type="entry name" value="ER"/>
</dbReference>
<dbReference type="PANTHER" id="PTHR43482">
    <property type="entry name" value="PROTEIN AST1-RELATED"/>
    <property type="match status" value="1"/>
</dbReference>